<dbReference type="Proteomes" id="UP001408356">
    <property type="component" value="Unassembled WGS sequence"/>
</dbReference>
<feature type="transmembrane region" description="Helical" evidence="3">
    <location>
        <begin position="136"/>
        <end position="162"/>
    </location>
</feature>
<feature type="transmembrane region" description="Helical" evidence="3">
    <location>
        <begin position="256"/>
        <end position="277"/>
    </location>
</feature>
<comment type="subcellular location">
    <subcellularLocation>
        <location evidence="1">Cell inner membrane</location>
        <topology evidence="1">Multi-pass membrane protein</topology>
    </subcellularLocation>
</comment>
<name>A0ABR2VB52_9PEZI</name>
<feature type="transmembrane region" description="Helical" evidence="3">
    <location>
        <begin position="174"/>
        <end position="194"/>
    </location>
</feature>
<dbReference type="InterPro" id="IPR036259">
    <property type="entry name" value="MFS_trans_sf"/>
</dbReference>
<proteinExistence type="predicted"/>
<evidence type="ECO:0000256" key="1">
    <source>
        <dbReference type="ARBA" id="ARBA00004429"/>
    </source>
</evidence>
<dbReference type="PANTHER" id="PTHR43702">
    <property type="entry name" value="L-FUCOSE-PROTON SYMPORTER"/>
    <property type="match status" value="1"/>
</dbReference>
<evidence type="ECO:0000313" key="4">
    <source>
        <dbReference type="EMBL" id="KAK9423764.1"/>
    </source>
</evidence>
<keyword evidence="3" id="KW-0472">Membrane</keyword>
<reference evidence="4 5" key="1">
    <citation type="journal article" date="2024" name="J. Plant Pathol.">
        <title>Sequence and assembly of the genome of Seiridium unicorne, isolate CBS 538.82, causal agent of cypress canker disease.</title>
        <authorList>
            <person name="Scali E."/>
            <person name="Rocca G.D."/>
            <person name="Danti R."/>
            <person name="Garbelotto M."/>
            <person name="Barberini S."/>
            <person name="Baroncelli R."/>
            <person name="Emiliani G."/>
        </authorList>
    </citation>
    <scope>NUCLEOTIDE SEQUENCE [LARGE SCALE GENOMIC DNA]</scope>
    <source>
        <strain evidence="4 5">BM-138-508</strain>
    </source>
</reference>
<sequence length="316" mass="34212">MLWPTAHFSNPENKRASFGGFCACTLNVVIGNLATASARFQFCQSCNGVASFIGPLIAAKFFFEGEHANSLTSVQFVYVAVACAGAAVAVLFFFFAKLPEVPEEMLRGQTTADNPAVDRFGDEVGTGPLYKQYNMILAFIAQFCYVGAQVTIATFLINYATGNGEFTSDQGSNMLSYSLICFTVGRFVTTGIATVLQPDFIMMVYTVITIGFNTYICVERESTLGVALGILVMGVSGGAVLTPMQGVIADTAGTRISYIVPLVGFVYVLGYVTTHWFRHGRHIRRVKEVVATTSAELGALEDDSEKKRETVMVEKV</sequence>
<gene>
    <name evidence="4" type="ORF">SUNI508_03780</name>
</gene>
<comment type="caution">
    <text evidence="4">The sequence shown here is derived from an EMBL/GenBank/DDBJ whole genome shotgun (WGS) entry which is preliminary data.</text>
</comment>
<evidence type="ECO:0000256" key="3">
    <source>
        <dbReference type="SAM" id="Phobius"/>
    </source>
</evidence>
<feature type="transmembrane region" description="Helical" evidence="3">
    <location>
        <begin position="225"/>
        <end position="244"/>
    </location>
</feature>
<organism evidence="4 5">
    <name type="scientific">Seiridium unicorne</name>
    <dbReference type="NCBI Taxonomy" id="138068"/>
    <lineage>
        <taxon>Eukaryota</taxon>
        <taxon>Fungi</taxon>
        <taxon>Dikarya</taxon>
        <taxon>Ascomycota</taxon>
        <taxon>Pezizomycotina</taxon>
        <taxon>Sordariomycetes</taxon>
        <taxon>Xylariomycetidae</taxon>
        <taxon>Amphisphaeriales</taxon>
        <taxon>Sporocadaceae</taxon>
        <taxon>Seiridium</taxon>
    </lineage>
</organism>
<dbReference type="Gene3D" id="1.20.1250.20">
    <property type="entry name" value="MFS general substrate transporter like domains"/>
    <property type="match status" value="3"/>
</dbReference>
<protein>
    <submittedName>
        <fullName evidence="4">L-fucose:H+ symporter permease-like protein</fullName>
    </submittedName>
</protein>
<evidence type="ECO:0000313" key="5">
    <source>
        <dbReference type="Proteomes" id="UP001408356"/>
    </source>
</evidence>
<dbReference type="SUPFAM" id="SSF103473">
    <property type="entry name" value="MFS general substrate transporter"/>
    <property type="match status" value="1"/>
</dbReference>
<dbReference type="EMBL" id="JARVKF010000057">
    <property type="protein sequence ID" value="KAK9423764.1"/>
    <property type="molecule type" value="Genomic_DNA"/>
</dbReference>
<keyword evidence="3" id="KW-1133">Transmembrane helix</keyword>
<keyword evidence="3" id="KW-0812">Transmembrane</keyword>
<accession>A0ABR2VB52</accession>
<keyword evidence="5" id="KW-1185">Reference proteome</keyword>
<feature type="transmembrane region" description="Helical" evidence="3">
    <location>
        <begin position="76"/>
        <end position="96"/>
    </location>
</feature>
<dbReference type="InterPro" id="IPR050375">
    <property type="entry name" value="MFS_TsgA-like"/>
</dbReference>
<keyword evidence="2" id="KW-1003">Cell membrane</keyword>
<evidence type="ECO:0000256" key="2">
    <source>
        <dbReference type="ARBA" id="ARBA00022475"/>
    </source>
</evidence>
<dbReference type="PANTHER" id="PTHR43702:SF3">
    <property type="entry name" value="PROTEIN TSGA"/>
    <property type="match status" value="1"/>
</dbReference>
<feature type="transmembrane region" description="Helical" evidence="3">
    <location>
        <begin position="200"/>
        <end position="218"/>
    </location>
</feature>